<keyword evidence="2" id="KW-1185">Reference proteome</keyword>
<proteinExistence type="predicted"/>
<dbReference type="RefSeq" id="WP_254740542.1">
    <property type="nucleotide sequence ID" value="NZ_JANCLU010000006.1"/>
</dbReference>
<evidence type="ECO:0000313" key="1">
    <source>
        <dbReference type="EMBL" id="MCP8938526.1"/>
    </source>
</evidence>
<protein>
    <recommendedName>
        <fullName evidence="3">Antitoxin SocA-like Panacea domain-containing protein</fullName>
    </recommendedName>
</protein>
<evidence type="ECO:0008006" key="3">
    <source>
        <dbReference type="Google" id="ProtNLM"/>
    </source>
</evidence>
<accession>A0ABT1LC58</accession>
<sequence>MPELDHLVVGTVALAGGELVGRIRLQKVVYLLDQLGMKSGAPFEYHHYGPYSEAISDAVTDAKFWGNISEVVSFRIADGAPYSSFRTQPKTPEPLQLGDLSAEDAKKYLAKFAGCTSTVLELAATVHWLAFVEKVPDWRTEIEVRKAGKTGNGRLEKALALLSDLRLAPTQ</sequence>
<name>A0ABT1LC58_9HYPH</name>
<organism evidence="1 2">
    <name type="scientific">Alsobacter ponti</name>
    <dbReference type="NCBI Taxonomy" id="2962936"/>
    <lineage>
        <taxon>Bacteria</taxon>
        <taxon>Pseudomonadati</taxon>
        <taxon>Pseudomonadota</taxon>
        <taxon>Alphaproteobacteria</taxon>
        <taxon>Hyphomicrobiales</taxon>
        <taxon>Alsobacteraceae</taxon>
        <taxon>Alsobacter</taxon>
    </lineage>
</organism>
<comment type="caution">
    <text evidence="1">The sequence shown here is derived from an EMBL/GenBank/DDBJ whole genome shotgun (WGS) entry which is preliminary data.</text>
</comment>
<dbReference type="EMBL" id="JANCLU010000006">
    <property type="protein sequence ID" value="MCP8938526.1"/>
    <property type="molecule type" value="Genomic_DNA"/>
</dbReference>
<reference evidence="1 2" key="1">
    <citation type="submission" date="2022-07" db="EMBL/GenBank/DDBJ databases">
        <authorList>
            <person name="Li W.-J."/>
            <person name="Deng Q.-Q."/>
        </authorList>
    </citation>
    <scope>NUCLEOTIDE SEQUENCE [LARGE SCALE GENOMIC DNA]</scope>
    <source>
        <strain evidence="1 2">SYSU M60028</strain>
    </source>
</reference>
<gene>
    <name evidence="1" type="ORF">NK718_08365</name>
</gene>
<dbReference type="Proteomes" id="UP001205890">
    <property type="component" value="Unassembled WGS sequence"/>
</dbReference>
<evidence type="ECO:0000313" key="2">
    <source>
        <dbReference type="Proteomes" id="UP001205890"/>
    </source>
</evidence>